<evidence type="ECO:0000313" key="8">
    <source>
        <dbReference type="EMBL" id="OPA80088.1"/>
    </source>
</evidence>
<evidence type="ECO:0000313" key="9">
    <source>
        <dbReference type="Proteomes" id="UP000190188"/>
    </source>
</evidence>
<keyword evidence="3 8" id="KW-0762">Sugar transport</keyword>
<keyword evidence="4" id="KW-0808">Transferase</keyword>
<comment type="subcellular location">
    <subcellularLocation>
        <location evidence="1">Cytoplasm</location>
    </subcellularLocation>
</comment>
<dbReference type="OrthoDB" id="92465at2"/>
<dbReference type="Proteomes" id="UP000190188">
    <property type="component" value="Unassembled WGS sequence"/>
</dbReference>
<dbReference type="Gene3D" id="2.70.70.10">
    <property type="entry name" value="Glucose Permease (Domain IIA)"/>
    <property type="match status" value="1"/>
</dbReference>
<keyword evidence="2" id="KW-0813">Transport</keyword>
<comment type="caution">
    <text evidence="8">The sequence shown here is derived from an EMBL/GenBank/DDBJ whole genome shotgun (WGS) entry which is preliminary data.</text>
</comment>
<dbReference type="RefSeq" id="WP_078497433.1">
    <property type="nucleotide sequence ID" value="NZ_MSZX01000002.1"/>
</dbReference>
<keyword evidence="6" id="KW-0418">Kinase</keyword>
<feature type="domain" description="PTS EIIA type-1" evidence="7">
    <location>
        <begin position="28"/>
        <end position="132"/>
    </location>
</feature>
<reference evidence="8 9" key="1">
    <citation type="submission" date="2017-01" db="EMBL/GenBank/DDBJ databases">
        <title>Genome analysis of Paenibacillus selenitrireducens ES3-24.</title>
        <authorList>
            <person name="Xu D."/>
            <person name="Yao R."/>
            <person name="Zheng S."/>
        </authorList>
    </citation>
    <scope>NUCLEOTIDE SEQUENCE [LARGE SCALE GENOMIC DNA]</scope>
    <source>
        <strain evidence="8 9">ES3-24</strain>
    </source>
</reference>
<name>A0A1T2XJU5_9BACL</name>
<dbReference type="GO" id="GO:0016301">
    <property type="term" value="F:kinase activity"/>
    <property type="evidence" value="ECO:0007669"/>
    <property type="project" value="UniProtKB-KW"/>
</dbReference>
<dbReference type="SUPFAM" id="SSF51261">
    <property type="entry name" value="Duplicated hybrid motif"/>
    <property type="match status" value="1"/>
</dbReference>
<evidence type="ECO:0000256" key="2">
    <source>
        <dbReference type="ARBA" id="ARBA00022448"/>
    </source>
</evidence>
<keyword evidence="9" id="KW-1185">Reference proteome</keyword>
<dbReference type="InterPro" id="IPR011055">
    <property type="entry name" value="Dup_hybrid_motif"/>
</dbReference>
<accession>A0A1T2XJU5</accession>
<protein>
    <submittedName>
        <fullName evidence="8">PTS glucose transporter subunit IIA</fullName>
    </submittedName>
</protein>
<dbReference type="Pfam" id="PF00358">
    <property type="entry name" value="PTS_EIIA_1"/>
    <property type="match status" value="1"/>
</dbReference>
<dbReference type="InterPro" id="IPR001127">
    <property type="entry name" value="PTS_EIIA_1_perm"/>
</dbReference>
<keyword evidence="5" id="KW-0598">Phosphotransferase system</keyword>
<organism evidence="8 9">
    <name type="scientific">Paenibacillus selenitireducens</name>
    <dbReference type="NCBI Taxonomy" id="1324314"/>
    <lineage>
        <taxon>Bacteria</taxon>
        <taxon>Bacillati</taxon>
        <taxon>Bacillota</taxon>
        <taxon>Bacilli</taxon>
        <taxon>Bacillales</taxon>
        <taxon>Paenibacillaceae</taxon>
        <taxon>Paenibacillus</taxon>
    </lineage>
</organism>
<dbReference type="PROSITE" id="PS51093">
    <property type="entry name" value="PTS_EIIA_TYPE_1"/>
    <property type="match status" value="1"/>
</dbReference>
<dbReference type="EMBL" id="MSZX01000002">
    <property type="protein sequence ID" value="OPA80088.1"/>
    <property type="molecule type" value="Genomic_DNA"/>
</dbReference>
<dbReference type="NCBIfam" id="TIGR00830">
    <property type="entry name" value="PTBA"/>
    <property type="match status" value="1"/>
</dbReference>
<sequence>MFFKKKKTVVSLVSPITGTSVSLDQVPDPAFAQGFIGDGVAINPTQGVLVSPCDGIVAHMIDTYHSCIIGHDSGVEVLMHIGVNTVELKGEGFKPLIKTGDQVKQGQPLIEFDMDFIQSKGYPIITPVIMANAEVVENLTKSTGEMKAGESKVLEVQVK</sequence>
<dbReference type="GO" id="GO:0005737">
    <property type="term" value="C:cytoplasm"/>
    <property type="evidence" value="ECO:0007669"/>
    <property type="project" value="UniProtKB-SubCell"/>
</dbReference>
<evidence type="ECO:0000256" key="1">
    <source>
        <dbReference type="ARBA" id="ARBA00004496"/>
    </source>
</evidence>
<dbReference type="STRING" id="1324314.BVG16_04880"/>
<proteinExistence type="predicted"/>
<dbReference type="AlphaFoldDB" id="A0A1T2XJU5"/>
<dbReference type="PANTHER" id="PTHR45008">
    <property type="entry name" value="PTS SYSTEM GLUCOSE-SPECIFIC EIIA COMPONENT"/>
    <property type="match status" value="1"/>
</dbReference>
<dbReference type="InterPro" id="IPR050890">
    <property type="entry name" value="PTS_EIIA_component"/>
</dbReference>
<evidence type="ECO:0000256" key="5">
    <source>
        <dbReference type="ARBA" id="ARBA00022683"/>
    </source>
</evidence>
<dbReference type="PANTHER" id="PTHR45008:SF1">
    <property type="entry name" value="PTS SYSTEM GLUCOSE-SPECIFIC EIIA COMPONENT"/>
    <property type="match status" value="1"/>
</dbReference>
<dbReference type="PROSITE" id="PS00371">
    <property type="entry name" value="PTS_EIIA_TYPE_1_HIS"/>
    <property type="match status" value="1"/>
</dbReference>
<evidence type="ECO:0000256" key="6">
    <source>
        <dbReference type="ARBA" id="ARBA00022777"/>
    </source>
</evidence>
<dbReference type="FunFam" id="2.70.70.10:FF:000001">
    <property type="entry name" value="PTS system glucose-specific IIA component"/>
    <property type="match status" value="1"/>
</dbReference>
<dbReference type="GO" id="GO:0009401">
    <property type="term" value="P:phosphoenolpyruvate-dependent sugar phosphotransferase system"/>
    <property type="evidence" value="ECO:0007669"/>
    <property type="project" value="UniProtKB-KW"/>
</dbReference>
<evidence type="ECO:0000256" key="3">
    <source>
        <dbReference type="ARBA" id="ARBA00022597"/>
    </source>
</evidence>
<gene>
    <name evidence="8" type="ORF">BVG16_04880</name>
</gene>
<evidence type="ECO:0000259" key="7">
    <source>
        <dbReference type="PROSITE" id="PS51093"/>
    </source>
</evidence>
<evidence type="ECO:0000256" key="4">
    <source>
        <dbReference type="ARBA" id="ARBA00022679"/>
    </source>
</evidence>